<organism evidence="1">
    <name type="scientific">marine sediment metagenome</name>
    <dbReference type="NCBI Taxonomy" id="412755"/>
    <lineage>
        <taxon>unclassified sequences</taxon>
        <taxon>metagenomes</taxon>
        <taxon>ecological metagenomes</taxon>
    </lineage>
</organism>
<evidence type="ECO:0000313" key="1">
    <source>
        <dbReference type="EMBL" id="GAG92061.1"/>
    </source>
</evidence>
<protein>
    <submittedName>
        <fullName evidence="1">Uncharacterized protein</fullName>
    </submittedName>
</protein>
<feature type="non-terminal residue" evidence="1">
    <location>
        <position position="105"/>
    </location>
</feature>
<sequence>MVTAILVVTLGVATFFSAQAQRSQLLDNLDAKGRALGNFVALISPSAILSYDFEGMTDLVREVTKEEDIVFAVLIANNGISLTNYLDNDNPIVAEASSKTPKNDV</sequence>
<dbReference type="AlphaFoldDB" id="X1D6I5"/>
<comment type="caution">
    <text evidence="1">The sequence shown here is derived from an EMBL/GenBank/DDBJ whole genome shotgun (WGS) entry which is preliminary data.</text>
</comment>
<dbReference type="EMBL" id="BART01028676">
    <property type="protein sequence ID" value="GAG92061.1"/>
    <property type="molecule type" value="Genomic_DNA"/>
</dbReference>
<accession>X1D6I5</accession>
<reference evidence="1" key="1">
    <citation type="journal article" date="2014" name="Front. Microbiol.">
        <title>High frequency of phylogenetically diverse reductive dehalogenase-homologous genes in deep subseafloor sedimentary metagenomes.</title>
        <authorList>
            <person name="Kawai M."/>
            <person name="Futagami T."/>
            <person name="Toyoda A."/>
            <person name="Takaki Y."/>
            <person name="Nishi S."/>
            <person name="Hori S."/>
            <person name="Arai W."/>
            <person name="Tsubouchi T."/>
            <person name="Morono Y."/>
            <person name="Uchiyama I."/>
            <person name="Ito T."/>
            <person name="Fujiyama A."/>
            <person name="Inagaki F."/>
            <person name="Takami H."/>
        </authorList>
    </citation>
    <scope>NUCLEOTIDE SEQUENCE</scope>
    <source>
        <strain evidence="1">Expedition CK06-06</strain>
    </source>
</reference>
<gene>
    <name evidence="1" type="ORF">S01H4_50499</name>
</gene>
<name>X1D6I5_9ZZZZ</name>
<proteinExistence type="predicted"/>